<dbReference type="InterPro" id="IPR026183">
    <property type="entry name" value="Taxilin_fam"/>
</dbReference>
<comment type="similarity">
    <text evidence="1">Belongs to the taxilin family.</text>
</comment>
<feature type="compositionally biased region" description="Low complexity" evidence="3">
    <location>
        <begin position="253"/>
        <end position="264"/>
    </location>
</feature>
<evidence type="ECO:0000313" key="5">
    <source>
        <dbReference type="EMBL" id="KAK7500072.1"/>
    </source>
</evidence>
<evidence type="ECO:0000259" key="4">
    <source>
        <dbReference type="PROSITE" id="PS50835"/>
    </source>
</evidence>
<feature type="compositionally biased region" description="Low complexity" evidence="3">
    <location>
        <begin position="614"/>
        <end position="624"/>
    </location>
</feature>
<accession>A0ABD0LKK1</accession>
<feature type="coiled-coil region" evidence="2">
    <location>
        <begin position="515"/>
        <end position="584"/>
    </location>
</feature>
<comment type="caution">
    <text evidence="5">The sequence shown here is derived from an EMBL/GenBank/DDBJ whole genome shotgun (WGS) entry which is preliminary data.</text>
</comment>
<dbReference type="Proteomes" id="UP001519460">
    <property type="component" value="Unassembled WGS sequence"/>
</dbReference>
<dbReference type="PROSITE" id="PS50835">
    <property type="entry name" value="IG_LIKE"/>
    <property type="match status" value="1"/>
</dbReference>
<feature type="compositionally biased region" description="Polar residues" evidence="3">
    <location>
        <begin position="175"/>
        <end position="206"/>
    </location>
</feature>
<organism evidence="5 6">
    <name type="scientific">Batillaria attramentaria</name>
    <dbReference type="NCBI Taxonomy" id="370345"/>
    <lineage>
        <taxon>Eukaryota</taxon>
        <taxon>Metazoa</taxon>
        <taxon>Spiralia</taxon>
        <taxon>Lophotrochozoa</taxon>
        <taxon>Mollusca</taxon>
        <taxon>Gastropoda</taxon>
        <taxon>Caenogastropoda</taxon>
        <taxon>Sorbeoconcha</taxon>
        <taxon>Cerithioidea</taxon>
        <taxon>Batillariidae</taxon>
        <taxon>Batillaria</taxon>
    </lineage>
</organism>
<dbReference type="EMBL" id="JACVVK020000039">
    <property type="protein sequence ID" value="KAK7500072.1"/>
    <property type="molecule type" value="Genomic_DNA"/>
</dbReference>
<name>A0ABD0LKK1_9CAEN</name>
<dbReference type="InterPro" id="IPR007110">
    <property type="entry name" value="Ig-like_dom"/>
</dbReference>
<feature type="compositionally biased region" description="Polar residues" evidence="3">
    <location>
        <begin position="31"/>
        <end position="50"/>
    </location>
</feature>
<reference evidence="5 6" key="1">
    <citation type="journal article" date="2023" name="Sci. Data">
        <title>Genome assembly of the Korean intertidal mud-creeper Batillaria attramentaria.</title>
        <authorList>
            <person name="Patra A.K."/>
            <person name="Ho P.T."/>
            <person name="Jun S."/>
            <person name="Lee S.J."/>
            <person name="Kim Y."/>
            <person name="Won Y.J."/>
        </authorList>
    </citation>
    <scope>NUCLEOTIDE SEQUENCE [LARGE SCALE GENOMIC DNA]</scope>
    <source>
        <tissue evidence="5">Foot muscle</tissue>
    </source>
</reference>
<sequence length="747" mass="81118">MGPTLSTFAWGCGEQEKDDDAIEIPDKAPVDQTTTSNGTVTHQIEAQDSSVVELEGTRPELTSTGQEQPGEQAEQGKVKSEETATGPDCQGHLEGEGRSEQTPAGPLPQGQPKESQREVEIESVETSPDTELSFESIPNSEEAPTKAFCEEVCKTNMATEVISPLETSVEERDSTVSTVPLDTTSPSVTDLSPSPKSSMENVSVNGVSAEELLRSSESPEPDTSAVPASSSSSADTQKDEDEGEADLSSPRSGAADENGGAAAATKEEQNGKAAPVKPKKKEDKSIEYILRALSSLSTPEEKLAALCKKYADLHEEHRVLQSSFKQQQRRMTVVTREKDQLQAEHTKAVIAKSKLESLCRELQKHNKLIKEESLQRAKEEDEKRKEISARFQATIGEIQTQMTDNHEKNVKLREENADLAGKLKKFIEQYEVREQQLEKLMKHRELEQQLADAKLQKAAAILKEEQERNLKEKEILVLQATEGVKKNTVLEAQLTMYKDRYEEFQATINKSNDMFQKLKGEMDKMGKRIKKLEKEGAQWRAKWETSNKALLEMAEEKTHTDKEKQMLQTKVQKLESLCRALQGEMHGKKSASPQTLPPEAECPGDSPRETALVTTTPPNTPENTSRASPDSTSGPPALGDQLASVAPPKQNGPLAAPSASSEADSTSPPSATQPPVSLDPSKLDQTSSSGPAVDAECAVSSQSPESQVSWGEAAVSSSGTPQDAVSTQEETTAEQVDGVSSSADAAV</sequence>
<dbReference type="AlphaFoldDB" id="A0ABD0LKK1"/>
<feature type="domain" description="Ig-like" evidence="4">
    <location>
        <begin position="674"/>
        <end position="710"/>
    </location>
</feature>
<feature type="compositionally biased region" description="Polar residues" evidence="3">
    <location>
        <begin position="658"/>
        <end position="675"/>
    </location>
</feature>
<feature type="compositionally biased region" description="Low complexity" evidence="3">
    <location>
        <begin position="224"/>
        <end position="234"/>
    </location>
</feature>
<dbReference type="PANTHER" id="PTHR16127:SF13">
    <property type="entry name" value="GH01188P"/>
    <property type="match status" value="1"/>
</dbReference>
<gene>
    <name evidence="5" type="ORF">BaRGS_00008619</name>
</gene>
<dbReference type="Pfam" id="PF09728">
    <property type="entry name" value="Taxilin"/>
    <property type="match status" value="1"/>
</dbReference>
<keyword evidence="6" id="KW-1185">Reference proteome</keyword>
<feature type="region of interest" description="Disordered" evidence="3">
    <location>
        <begin position="161"/>
        <end position="284"/>
    </location>
</feature>
<feature type="compositionally biased region" description="Polar residues" evidence="3">
    <location>
        <begin position="625"/>
        <end position="634"/>
    </location>
</feature>
<dbReference type="PANTHER" id="PTHR16127">
    <property type="entry name" value="TAXILIN"/>
    <property type="match status" value="1"/>
</dbReference>
<feature type="region of interest" description="Disordered" evidence="3">
    <location>
        <begin position="1"/>
        <end position="145"/>
    </location>
</feature>
<proteinExistence type="inferred from homology"/>
<evidence type="ECO:0000313" key="6">
    <source>
        <dbReference type="Proteomes" id="UP001519460"/>
    </source>
</evidence>
<keyword evidence="2" id="KW-0175">Coiled coil</keyword>
<feature type="coiled-coil region" evidence="2">
    <location>
        <begin position="324"/>
        <end position="463"/>
    </location>
</feature>
<evidence type="ECO:0000256" key="1">
    <source>
        <dbReference type="ARBA" id="ARBA00009550"/>
    </source>
</evidence>
<protein>
    <recommendedName>
        <fullName evidence="4">Ig-like domain-containing protein</fullName>
    </recommendedName>
</protein>
<evidence type="ECO:0000256" key="2">
    <source>
        <dbReference type="SAM" id="Coils"/>
    </source>
</evidence>
<evidence type="ECO:0000256" key="3">
    <source>
        <dbReference type="SAM" id="MobiDB-lite"/>
    </source>
</evidence>
<feature type="compositionally biased region" description="Polar residues" evidence="3">
    <location>
        <begin position="699"/>
        <end position="747"/>
    </location>
</feature>
<feature type="region of interest" description="Disordered" evidence="3">
    <location>
        <begin position="584"/>
        <end position="747"/>
    </location>
</feature>